<evidence type="ECO:0000313" key="9">
    <source>
        <dbReference type="WBParaSite" id="ASIM_0001940101-mRNA-1"/>
    </source>
</evidence>
<dbReference type="Pfam" id="PF00530">
    <property type="entry name" value="SRCR"/>
    <property type="match status" value="1"/>
</dbReference>
<evidence type="ECO:0000256" key="1">
    <source>
        <dbReference type="ARBA" id="ARBA00022729"/>
    </source>
</evidence>
<comment type="caution">
    <text evidence="5">Lacks conserved residue(s) required for the propagation of feature annotation.</text>
</comment>
<accession>A0A0M3KEJ4</accession>
<evidence type="ECO:0000259" key="6">
    <source>
        <dbReference type="PROSITE" id="PS50287"/>
    </source>
</evidence>
<organism evidence="9">
    <name type="scientific">Anisakis simplex</name>
    <name type="common">Herring worm</name>
    <dbReference type="NCBI Taxonomy" id="6269"/>
    <lineage>
        <taxon>Eukaryota</taxon>
        <taxon>Metazoa</taxon>
        <taxon>Ecdysozoa</taxon>
        <taxon>Nematoda</taxon>
        <taxon>Chromadorea</taxon>
        <taxon>Rhabditida</taxon>
        <taxon>Spirurina</taxon>
        <taxon>Ascaridomorpha</taxon>
        <taxon>Ascaridoidea</taxon>
        <taxon>Anisakidae</taxon>
        <taxon>Anisakis</taxon>
        <taxon>Anisakis simplex complex</taxon>
    </lineage>
</organism>
<feature type="disulfide bond" evidence="5">
    <location>
        <begin position="316"/>
        <end position="326"/>
    </location>
</feature>
<dbReference type="InterPro" id="IPR036772">
    <property type="entry name" value="SRCR-like_dom_sf"/>
</dbReference>
<dbReference type="SUPFAM" id="SSF56487">
    <property type="entry name" value="SRCR-like"/>
    <property type="match status" value="1"/>
</dbReference>
<dbReference type="WBParaSite" id="ASIM_0001940101-mRNA-1">
    <property type="protein sequence ID" value="ASIM_0001940101-mRNA-1"/>
    <property type="gene ID" value="ASIM_0001940101"/>
</dbReference>
<keyword evidence="2" id="KW-0677">Repeat</keyword>
<dbReference type="InterPro" id="IPR053243">
    <property type="entry name" value="SJ_maturation_regulator"/>
</dbReference>
<sequence>MARPNGGIVELRGMEKHLIFERNRLFDNWGMWMLKMDIQSQSLRGTVPALIQYNYFLRNHFISTSGDYVDSWPRSFTSAEVDDRMNVTLNWWGMGNEAQIAQRIFDFDDWNIYTLAEYSPYFVADEQFIHFWWKPQTVHIWPNVRILVLGNLIADGTFWEPIRFKPINMTEYEEIRGQIPTRYRRSTPVKSLRHRGWRKNWMRFRRTLHVKKRAERLSKDVVYQQFPLLHRQDPFFQRFTVRLNGTNPRWGFLEMYNDTTGEYVPSCDQEFTIRNAQVVCRELGYSALNAYHWLTPRWEYNPLVNILKTYVEPRECFGTEKSLDRCTLRMNGNISMWQCMDNEHFNFIYCGSAKILDRFVTSHELSRLNLHLQVGWIRKVEV</sequence>
<proteinExistence type="predicted"/>
<dbReference type="InterPro" id="IPR001190">
    <property type="entry name" value="SRCR"/>
</dbReference>
<keyword evidence="4" id="KW-0325">Glycoprotein</keyword>
<keyword evidence="8" id="KW-1185">Reference proteome</keyword>
<dbReference type="Proteomes" id="UP000267096">
    <property type="component" value="Unassembled WGS sequence"/>
</dbReference>
<dbReference type="PROSITE" id="PS50287">
    <property type="entry name" value="SRCR_2"/>
    <property type="match status" value="1"/>
</dbReference>
<feature type="domain" description="SRCR" evidence="6">
    <location>
        <begin position="241"/>
        <end position="351"/>
    </location>
</feature>
<dbReference type="GO" id="GO:0016020">
    <property type="term" value="C:membrane"/>
    <property type="evidence" value="ECO:0007669"/>
    <property type="project" value="InterPro"/>
</dbReference>
<name>A0A0M3KEJ4_ANISI</name>
<protein>
    <submittedName>
        <fullName evidence="9">SRCR domain-containing protein</fullName>
    </submittedName>
</protein>
<evidence type="ECO:0000256" key="4">
    <source>
        <dbReference type="ARBA" id="ARBA00023180"/>
    </source>
</evidence>
<dbReference type="GO" id="GO:0045217">
    <property type="term" value="P:cell-cell junction maintenance"/>
    <property type="evidence" value="ECO:0007669"/>
    <property type="project" value="TreeGrafter"/>
</dbReference>
<evidence type="ECO:0000256" key="2">
    <source>
        <dbReference type="ARBA" id="ARBA00022737"/>
    </source>
</evidence>
<dbReference type="EMBL" id="UYRR01036096">
    <property type="protein sequence ID" value="VDK66210.1"/>
    <property type="molecule type" value="Genomic_DNA"/>
</dbReference>
<evidence type="ECO:0000256" key="3">
    <source>
        <dbReference type="ARBA" id="ARBA00023157"/>
    </source>
</evidence>
<keyword evidence="1" id="KW-0732">Signal</keyword>
<evidence type="ECO:0000313" key="8">
    <source>
        <dbReference type="Proteomes" id="UP000267096"/>
    </source>
</evidence>
<reference evidence="7 8" key="2">
    <citation type="submission" date="2018-11" db="EMBL/GenBank/DDBJ databases">
        <authorList>
            <consortium name="Pathogen Informatics"/>
        </authorList>
    </citation>
    <scope>NUCLEOTIDE SEQUENCE [LARGE SCALE GENOMIC DNA]</scope>
</reference>
<reference evidence="9" key="1">
    <citation type="submission" date="2017-02" db="UniProtKB">
        <authorList>
            <consortium name="WormBaseParasite"/>
        </authorList>
    </citation>
    <scope>IDENTIFICATION</scope>
</reference>
<dbReference type="AlphaFoldDB" id="A0A0M3KEJ4"/>
<evidence type="ECO:0000313" key="7">
    <source>
        <dbReference type="EMBL" id="VDK66210.1"/>
    </source>
</evidence>
<dbReference type="PANTHER" id="PTHR47653:SF1">
    <property type="entry name" value="DELETED IN MALIGNANT BRAIN TUMORS 1 PROTEIN"/>
    <property type="match status" value="1"/>
</dbReference>
<dbReference type="PANTHER" id="PTHR47653">
    <property type="entry name" value="PROTEIN BARK BEETLE"/>
    <property type="match status" value="1"/>
</dbReference>
<dbReference type="Gene3D" id="3.10.250.10">
    <property type="entry name" value="SRCR-like domain"/>
    <property type="match status" value="1"/>
</dbReference>
<gene>
    <name evidence="7" type="ORF">ASIM_LOCUS18792</name>
</gene>
<evidence type="ECO:0000256" key="5">
    <source>
        <dbReference type="PROSITE-ProRule" id="PRU00196"/>
    </source>
</evidence>
<dbReference type="OrthoDB" id="5857313at2759"/>
<dbReference type="SMART" id="SM00202">
    <property type="entry name" value="SR"/>
    <property type="match status" value="1"/>
</dbReference>
<keyword evidence="3 5" id="KW-1015">Disulfide bond</keyword>